<dbReference type="Proteomes" id="UP000001058">
    <property type="component" value="Unassembled WGS sequence"/>
</dbReference>
<accession>D8U0Z6</accession>
<feature type="compositionally biased region" description="Pro residues" evidence="2">
    <location>
        <begin position="578"/>
        <end position="591"/>
    </location>
</feature>
<dbReference type="InParanoid" id="D8U0Z6"/>
<evidence type="ECO:0000313" key="4">
    <source>
        <dbReference type="Proteomes" id="UP000001058"/>
    </source>
</evidence>
<feature type="compositionally biased region" description="Pro residues" evidence="2">
    <location>
        <begin position="646"/>
        <end position="659"/>
    </location>
</feature>
<organism evidence="4">
    <name type="scientific">Volvox carteri f. nagariensis</name>
    <dbReference type="NCBI Taxonomy" id="3068"/>
    <lineage>
        <taxon>Eukaryota</taxon>
        <taxon>Viridiplantae</taxon>
        <taxon>Chlorophyta</taxon>
        <taxon>core chlorophytes</taxon>
        <taxon>Chlorophyceae</taxon>
        <taxon>CS clade</taxon>
        <taxon>Chlamydomonadales</taxon>
        <taxon>Volvocaceae</taxon>
        <taxon>Volvox</taxon>
    </lineage>
</organism>
<dbReference type="RefSeq" id="XP_002952402.1">
    <property type="nucleotide sequence ID" value="XM_002952356.1"/>
</dbReference>
<feature type="region of interest" description="Disordered" evidence="2">
    <location>
        <begin position="201"/>
        <end position="237"/>
    </location>
</feature>
<feature type="region of interest" description="Disordered" evidence="2">
    <location>
        <begin position="576"/>
        <end position="664"/>
    </location>
</feature>
<gene>
    <name evidence="3" type="ORF">VOLCADRAFT_92967</name>
</gene>
<evidence type="ECO:0000256" key="1">
    <source>
        <dbReference type="ARBA" id="ARBA00022581"/>
    </source>
</evidence>
<dbReference type="PANTHER" id="PTHR13037:SF24">
    <property type="entry name" value="POLYCOMB PROTEIN PCL-RELATED"/>
    <property type="match status" value="1"/>
</dbReference>
<dbReference type="AlphaFoldDB" id="D8U0Z6"/>
<dbReference type="EMBL" id="GL378350">
    <property type="protein sequence ID" value="EFJ46545.1"/>
    <property type="molecule type" value="Genomic_DNA"/>
</dbReference>
<feature type="region of interest" description="Disordered" evidence="2">
    <location>
        <begin position="72"/>
        <end position="114"/>
    </location>
</feature>
<proteinExistence type="predicted"/>
<feature type="region of interest" description="Disordered" evidence="2">
    <location>
        <begin position="488"/>
        <end position="523"/>
    </location>
</feature>
<dbReference type="KEGG" id="vcn:VOLCADRAFT_92967"/>
<dbReference type="GeneID" id="9628578"/>
<dbReference type="PANTHER" id="PTHR13037">
    <property type="entry name" value="FORMIN"/>
    <property type="match status" value="1"/>
</dbReference>
<reference evidence="3 4" key="1">
    <citation type="journal article" date="2010" name="Science">
        <title>Genomic analysis of organismal complexity in the multicellular green alga Volvox carteri.</title>
        <authorList>
            <person name="Prochnik S.E."/>
            <person name="Umen J."/>
            <person name="Nedelcu A.M."/>
            <person name="Hallmann A."/>
            <person name="Miller S.M."/>
            <person name="Nishii I."/>
            <person name="Ferris P."/>
            <person name="Kuo A."/>
            <person name="Mitros T."/>
            <person name="Fritz-Laylin L.K."/>
            <person name="Hellsten U."/>
            <person name="Chapman J."/>
            <person name="Simakov O."/>
            <person name="Rensing S.A."/>
            <person name="Terry A."/>
            <person name="Pangilinan J."/>
            <person name="Kapitonov V."/>
            <person name="Jurka J."/>
            <person name="Salamov A."/>
            <person name="Shapiro H."/>
            <person name="Schmutz J."/>
            <person name="Grimwood J."/>
            <person name="Lindquist E."/>
            <person name="Lucas S."/>
            <person name="Grigoriev I.V."/>
            <person name="Schmitt R."/>
            <person name="Kirk D."/>
            <person name="Rokhsar D.S."/>
        </authorList>
    </citation>
    <scope>NUCLEOTIDE SEQUENCE [LARGE SCALE GENOMIC DNA]</scope>
    <source>
        <strain evidence="4">f. Nagariensis / Eve</strain>
    </source>
</reference>
<dbReference type="OrthoDB" id="550027at2759"/>
<keyword evidence="4" id="KW-1185">Reference proteome</keyword>
<feature type="compositionally biased region" description="Low complexity" evidence="2">
    <location>
        <begin position="592"/>
        <end position="628"/>
    </location>
</feature>
<sequence>MTDAPLGLGALEPRDITLRRGRGQEMHGTRNSRLVLAAPFRAAPAALGAAGAAVASTPHGSADVATCQNRLPKPPPPNGNAYVSYGGDVPSGRTHGPLEQREAEGSNGCNGKSYGVLREQRAPTRSGSVWQSRKLLGALRAARLASDVARLVDLHGDDFGAEHVAAALDALVHVVSVHGTQVRLDTVSTSTATGVPTSYKEVQSVRRRQPGGAAVAFPSGSEPRPESQLETTQPPALASAEAQSVARQLLEISIRLLAQPRRWGISCLLALLVQPRRLGLDPEPSWVLPVLKQLIAAAPSLFPNQLVLLLETLAARDMWEFAPASGTVGRRLALRLGQQLEAALPHLQVHLAARALGATARLAPRGFGPFLEKEAQRDAGGYAVQWAVRRAREAATARTDAGMAGPHRSYDGHGHDRGNGDPAVIAWAGRYMDRAFAEAYMSYIRTALSRGAVSGVDAARFLEAIARFAEWPGVAALRNLDQRAAARRGAPEHDAVGLRDQATAKRAQPVANGGPATPGSVLDGDATSAAAAFAGDYLHGDSLPPSPSTPVGLDMAAHRRPEYDLVRPVRRAVLLPRESPPPPLPAPPPAARAPGPGLAGFSNGLPTSAFSPPQSSSSATTATAASPSDRAGKPRAWPTHAANSTRPPPPTPTPPPPSVADPHTDTLLDLITLLPAPSASRDLTAPHAAAAVTVQYDSIPDSDLELCCSAFWALVRMGVRPSPPWPGTLARVWWALCVVRWVPAPAWRVEVMGVIRGAASALTPDQVCMVLGGFGMWRQSPGRSWLDGLLAQAQPKLPAFHATSCTALAFACARVGHRPRASFLMPYLQQCSSQLPYMDGRNLVNLLWALHRLELHHALTAEWRARFLTSCRGLMRLTDSLQPPPRAQQQLLQLQLRPRLPLQSLGVGGTPIVANGGATAALRGWHGSVRGGGGTVAAAAAARYELRAGLVAAGARPPAAHAPFTPSQLSLLLLLVAKCELAPGPVWRGEYWRACETALPYMPPMALAMVLNGVWRLRVSPPLPWMRAFFAASGAAMSATPPVLLAQYAKLLLLTPMRPPGSWVALFRSHMDANVAAMPRRQLDLCMRMIRAVSWRRRRTAPPGWLLRCARTKEEAADRWRRTQAWRARRQGPGWRRGVLVQYCPGSLQPHRNYEATRTQR</sequence>
<name>D8U0Z6_VOLCA</name>
<protein>
    <submittedName>
        <fullName evidence="3">Uncharacterized protein</fullName>
    </submittedName>
</protein>
<keyword evidence="1" id="KW-0945">Host-virus interaction</keyword>
<evidence type="ECO:0000313" key="3">
    <source>
        <dbReference type="EMBL" id="EFJ46545.1"/>
    </source>
</evidence>
<evidence type="ECO:0000256" key="2">
    <source>
        <dbReference type="SAM" id="MobiDB-lite"/>
    </source>
</evidence>
<feature type="region of interest" description="Disordered" evidence="2">
    <location>
        <begin position="397"/>
        <end position="416"/>
    </location>
</feature>